<dbReference type="AlphaFoldDB" id="A0A9N9KAB8"/>
<reference evidence="1" key="1">
    <citation type="submission" date="2021-06" db="EMBL/GenBank/DDBJ databases">
        <authorList>
            <person name="Kallberg Y."/>
            <person name="Tangrot J."/>
            <person name="Rosling A."/>
        </authorList>
    </citation>
    <scope>NUCLEOTIDE SEQUENCE</scope>
    <source>
        <strain evidence="1">MA453B</strain>
    </source>
</reference>
<evidence type="ECO:0000313" key="2">
    <source>
        <dbReference type="Proteomes" id="UP000789405"/>
    </source>
</evidence>
<keyword evidence="2" id="KW-1185">Reference proteome</keyword>
<dbReference type="Proteomes" id="UP000789405">
    <property type="component" value="Unassembled WGS sequence"/>
</dbReference>
<name>A0A9N9KAB8_9GLOM</name>
<feature type="non-terminal residue" evidence="1">
    <location>
        <position position="1"/>
    </location>
</feature>
<gene>
    <name evidence="1" type="ORF">DERYTH_LOCUS26542</name>
</gene>
<proteinExistence type="predicted"/>
<dbReference type="EMBL" id="CAJVPY010055998">
    <property type="protein sequence ID" value="CAG8818014.1"/>
    <property type="molecule type" value="Genomic_DNA"/>
</dbReference>
<feature type="non-terminal residue" evidence="1">
    <location>
        <position position="91"/>
    </location>
</feature>
<organism evidence="1 2">
    <name type="scientific">Dentiscutata erythropus</name>
    <dbReference type="NCBI Taxonomy" id="1348616"/>
    <lineage>
        <taxon>Eukaryota</taxon>
        <taxon>Fungi</taxon>
        <taxon>Fungi incertae sedis</taxon>
        <taxon>Mucoromycota</taxon>
        <taxon>Glomeromycotina</taxon>
        <taxon>Glomeromycetes</taxon>
        <taxon>Diversisporales</taxon>
        <taxon>Gigasporaceae</taxon>
        <taxon>Dentiscutata</taxon>
    </lineage>
</organism>
<evidence type="ECO:0000313" key="1">
    <source>
        <dbReference type="EMBL" id="CAG8818014.1"/>
    </source>
</evidence>
<accession>A0A9N9KAB8</accession>
<comment type="caution">
    <text evidence="1">The sequence shown here is derived from an EMBL/GenBank/DDBJ whole genome shotgun (WGS) entry which is preliminary data.</text>
</comment>
<protein>
    <submittedName>
        <fullName evidence="1">10565_t:CDS:1</fullName>
    </submittedName>
</protein>
<sequence>KKVIFTLGSGNRKKALQAIQDNNFETASDDMFSFHHKIARENEIAISGANSKNSFQIKKGAIDNSKEENDRVQPVIIKISPEDNYISTFLK</sequence>